<feature type="region of interest" description="Disordered" evidence="1">
    <location>
        <begin position="21"/>
        <end position="101"/>
    </location>
</feature>
<comment type="caution">
    <text evidence="2">The sequence shown here is derived from an EMBL/GenBank/DDBJ whole genome shotgun (WGS) entry which is preliminary data.</text>
</comment>
<protein>
    <submittedName>
        <fullName evidence="2">Uncharacterized protein</fullName>
    </submittedName>
</protein>
<reference evidence="2" key="1">
    <citation type="journal article" date="2022" name="bioRxiv">
        <title>Sequencing and chromosome-scale assembly of the giantPleurodeles waltlgenome.</title>
        <authorList>
            <person name="Brown T."/>
            <person name="Elewa A."/>
            <person name="Iarovenko S."/>
            <person name="Subramanian E."/>
            <person name="Araus A.J."/>
            <person name="Petzold A."/>
            <person name="Susuki M."/>
            <person name="Suzuki K.-i.T."/>
            <person name="Hayashi T."/>
            <person name="Toyoda A."/>
            <person name="Oliveira C."/>
            <person name="Osipova E."/>
            <person name="Leigh N.D."/>
            <person name="Simon A."/>
            <person name="Yun M.H."/>
        </authorList>
    </citation>
    <scope>NUCLEOTIDE SEQUENCE</scope>
    <source>
        <strain evidence="2">20211129_DDA</strain>
        <tissue evidence="2">Liver</tissue>
    </source>
</reference>
<gene>
    <name evidence="2" type="ORF">NDU88_001534</name>
</gene>
<evidence type="ECO:0000256" key="1">
    <source>
        <dbReference type="SAM" id="MobiDB-lite"/>
    </source>
</evidence>
<sequence>MGAAPNDVRRKNAVVERVFKPVRDERQEEGFSPRGENMAMTDSRMNRPEQKSGRRRRQGEVPRNLGLKLEGGDWEEGRSEQTGQVWIKNEAGNGENGNLVV</sequence>
<feature type="compositionally biased region" description="Basic and acidic residues" evidence="1">
    <location>
        <begin position="21"/>
        <end position="31"/>
    </location>
</feature>
<dbReference type="EMBL" id="JANPWB010000003">
    <property type="protein sequence ID" value="KAJ1197678.1"/>
    <property type="molecule type" value="Genomic_DNA"/>
</dbReference>
<dbReference type="AlphaFoldDB" id="A0AAV7VC05"/>
<dbReference type="Proteomes" id="UP001066276">
    <property type="component" value="Chromosome 2_1"/>
</dbReference>
<organism evidence="2 3">
    <name type="scientific">Pleurodeles waltl</name>
    <name type="common">Iberian ribbed newt</name>
    <dbReference type="NCBI Taxonomy" id="8319"/>
    <lineage>
        <taxon>Eukaryota</taxon>
        <taxon>Metazoa</taxon>
        <taxon>Chordata</taxon>
        <taxon>Craniata</taxon>
        <taxon>Vertebrata</taxon>
        <taxon>Euteleostomi</taxon>
        <taxon>Amphibia</taxon>
        <taxon>Batrachia</taxon>
        <taxon>Caudata</taxon>
        <taxon>Salamandroidea</taxon>
        <taxon>Salamandridae</taxon>
        <taxon>Pleurodelinae</taxon>
        <taxon>Pleurodeles</taxon>
    </lineage>
</organism>
<evidence type="ECO:0000313" key="3">
    <source>
        <dbReference type="Proteomes" id="UP001066276"/>
    </source>
</evidence>
<keyword evidence="3" id="KW-1185">Reference proteome</keyword>
<accession>A0AAV7VC05</accession>
<proteinExistence type="predicted"/>
<evidence type="ECO:0000313" key="2">
    <source>
        <dbReference type="EMBL" id="KAJ1197678.1"/>
    </source>
</evidence>
<name>A0AAV7VC05_PLEWA</name>